<comment type="catalytic activity">
    <reaction evidence="1">
        <text>ATP + protein L-histidine = ADP + protein N-phospho-L-histidine.</text>
        <dbReference type="EC" id="2.7.13.3"/>
    </reaction>
</comment>
<dbReference type="GO" id="GO:0005524">
    <property type="term" value="F:ATP binding"/>
    <property type="evidence" value="ECO:0007669"/>
    <property type="project" value="UniProtKB-KW"/>
</dbReference>
<dbReference type="InterPro" id="IPR036890">
    <property type="entry name" value="HATPase_C_sf"/>
</dbReference>
<dbReference type="InterPro" id="IPR005467">
    <property type="entry name" value="His_kinase_dom"/>
</dbReference>
<keyword evidence="8" id="KW-0902">Two-component regulatory system</keyword>
<dbReference type="Proteomes" id="UP000623681">
    <property type="component" value="Unassembled WGS sequence"/>
</dbReference>
<dbReference type="Gene3D" id="3.30.565.10">
    <property type="entry name" value="Histidine kinase-like ATPase, C-terminal domain"/>
    <property type="match status" value="1"/>
</dbReference>
<evidence type="ECO:0000256" key="6">
    <source>
        <dbReference type="ARBA" id="ARBA00022777"/>
    </source>
</evidence>
<evidence type="ECO:0000313" key="11">
    <source>
        <dbReference type="Proteomes" id="UP000623681"/>
    </source>
</evidence>
<dbReference type="FunFam" id="3.30.565.10:FF:000037">
    <property type="entry name" value="Hybrid sensor histidine kinase/response regulator"/>
    <property type="match status" value="1"/>
</dbReference>
<dbReference type="InterPro" id="IPR036097">
    <property type="entry name" value="HisK_dim/P_sf"/>
</dbReference>
<dbReference type="SMART" id="SM00388">
    <property type="entry name" value="HisKA"/>
    <property type="match status" value="1"/>
</dbReference>
<keyword evidence="4" id="KW-0808">Transferase</keyword>
<evidence type="ECO:0000256" key="1">
    <source>
        <dbReference type="ARBA" id="ARBA00000085"/>
    </source>
</evidence>
<dbReference type="Pfam" id="PF02518">
    <property type="entry name" value="HATPase_c"/>
    <property type="match status" value="1"/>
</dbReference>
<dbReference type="RefSeq" id="WP_202765721.1">
    <property type="nucleotide sequence ID" value="NZ_JAESWA010000004.1"/>
</dbReference>
<dbReference type="EC" id="2.7.13.3" evidence="2"/>
<name>A0A937FBN2_9CLOT</name>
<dbReference type="PANTHER" id="PTHR43047">
    <property type="entry name" value="TWO-COMPONENT HISTIDINE PROTEIN KINASE"/>
    <property type="match status" value="1"/>
</dbReference>
<dbReference type="NCBIfam" id="TIGR00229">
    <property type="entry name" value="sensory_box"/>
    <property type="match status" value="2"/>
</dbReference>
<keyword evidence="3" id="KW-0597">Phosphoprotein</keyword>
<dbReference type="GO" id="GO:0005886">
    <property type="term" value="C:plasma membrane"/>
    <property type="evidence" value="ECO:0007669"/>
    <property type="project" value="TreeGrafter"/>
</dbReference>
<organism evidence="10 11">
    <name type="scientific">Clostridium paridis</name>
    <dbReference type="NCBI Taxonomy" id="2803863"/>
    <lineage>
        <taxon>Bacteria</taxon>
        <taxon>Bacillati</taxon>
        <taxon>Bacillota</taxon>
        <taxon>Clostridia</taxon>
        <taxon>Eubacteriales</taxon>
        <taxon>Clostridiaceae</taxon>
        <taxon>Clostridium</taxon>
    </lineage>
</organism>
<dbReference type="InterPro" id="IPR004358">
    <property type="entry name" value="Sig_transdc_His_kin-like_C"/>
</dbReference>
<dbReference type="Pfam" id="PF13426">
    <property type="entry name" value="PAS_9"/>
    <property type="match status" value="3"/>
</dbReference>
<feature type="domain" description="Histidine kinase" evidence="9">
    <location>
        <begin position="406"/>
        <end position="628"/>
    </location>
</feature>
<keyword evidence="11" id="KW-1185">Reference proteome</keyword>
<evidence type="ECO:0000256" key="2">
    <source>
        <dbReference type="ARBA" id="ARBA00012438"/>
    </source>
</evidence>
<evidence type="ECO:0000256" key="4">
    <source>
        <dbReference type="ARBA" id="ARBA00022679"/>
    </source>
</evidence>
<dbReference type="SUPFAM" id="SSF55874">
    <property type="entry name" value="ATPase domain of HSP90 chaperone/DNA topoisomerase II/histidine kinase"/>
    <property type="match status" value="1"/>
</dbReference>
<evidence type="ECO:0000256" key="7">
    <source>
        <dbReference type="ARBA" id="ARBA00022840"/>
    </source>
</evidence>
<evidence type="ECO:0000313" key="10">
    <source>
        <dbReference type="EMBL" id="MBL4930338.1"/>
    </source>
</evidence>
<dbReference type="Gene3D" id="3.30.450.20">
    <property type="entry name" value="PAS domain"/>
    <property type="match status" value="3"/>
</dbReference>
<keyword evidence="5" id="KW-0547">Nucleotide-binding</keyword>
<gene>
    <name evidence="10" type="ORF">JK634_00740</name>
</gene>
<dbReference type="PRINTS" id="PR00344">
    <property type="entry name" value="BCTRLSENSOR"/>
</dbReference>
<reference evidence="10" key="1">
    <citation type="submission" date="2021-01" db="EMBL/GenBank/DDBJ databases">
        <title>Genome public.</title>
        <authorList>
            <person name="Liu C."/>
            <person name="Sun Q."/>
        </authorList>
    </citation>
    <scope>NUCLEOTIDE SEQUENCE</scope>
    <source>
        <strain evidence="10">YIM B02565</strain>
    </source>
</reference>
<dbReference type="GO" id="GO:0000155">
    <property type="term" value="F:phosphorelay sensor kinase activity"/>
    <property type="evidence" value="ECO:0007669"/>
    <property type="project" value="InterPro"/>
</dbReference>
<dbReference type="GO" id="GO:0009927">
    <property type="term" value="F:histidine phosphotransfer kinase activity"/>
    <property type="evidence" value="ECO:0007669"/>
    <property type="project" value="TreeGrafter"/>
</dbReference>
<dbReference type="CDD" id="cd16922">
    <property type="entry name" value="HATPase_EvgS-ArcB-TorS-like"/>
    <property type="match status" value="1"/>
</dbReference>
<dbReference type="Pfam" id="PF00512">
    <property type="entry name" value="HisKA"/>
    <property type="match status" value="1"/>
</dbReference>
<protein>
    <recommendedName>
        <fullName evidence="2">histidine kinase</fullName>
        <ecNumber evidence="2">2.7.13.3</ecNumber>
    </recommendedName>
</protein>
<dbReference type="CDD" id="cd00082">
    <property type="entry name" value="HisKA"/>
    <property type="match status" value="1"/>
</dbReference>
<dbReference type="InterPro" id="IPR000014">
    <property type="entry name" value="PAS"/>
</dbReference>
<dbReference type="PANTHER" id="PTHR43047:SF72">
    <property type="entry name" value="OSMOSENSING HISTIDINE PROTEIN KINASE SLN1"/>
    <property type="match status" value="1"/>
</dbReference>
<evidence type="ECO:0000256" key="8">
    <source>
        <dbReference type="ARBA" id="ARBA00023012"/>
    </source>
</evidence>
<evidence type="ECO:0000256" key="3">
    <source>
        <dbReference type="ARBA" id="ARBA00022553"/>
    </source>
</evidence>
<dbReference type="SUPFAM" id="SSF47384">
    <property type="entry name" value="Homodimeric domain of signal transducing histidine kinase"/>
    <property type="match status" value="1"/>
</dbReference>
<dbReference type="InterPro" id="IPR035965">
    <property type="entry name" value="PAS-like_dom_sf"/>
</dbReference>
<dbReference type="SUPFAM" id="SSF55785">
    <property type="entry name" value="PYP-like sensor domain (PAS domain)"/>
    <property type="match status" value="3"/>
</dbReference>
<keyword evidence="6" id="KW-0418">Kinase</keyword>
<dbReference type="SMART" id="SM00387">
    <property type="entry name" value="HATPase_c"/>
    <property type="match status" value="1"/>
</dbReference>
<sequence length="664" mass="76734">MDFEDMSKYLNSNLILENMFRNSNEIMLLICPSTGEILKANEVALRRYGYTSEQIANFSIYDISKKIKKNGEDQILRLLEEGKLFKDIHCCKNGDEFQVEVFSVNIGSEENNIVLSIIKEISNEKKKEENIRNEYITRDALNRSIFNEIQIGIFVTNHNLIEALNKKASELLGEVDINNVMKRKISEFISLDYRDEFIRRVENFEVDKKPCFFETNILSEGNKGIQVECSINSLGEDKKIVVFKDITIRKNIEQKLNESEKKYETLLKTLPDYIGVHCDGKIIFANENLAKLSGFKSPKDMIGSEFKKIIDSKWYDTIDARLKDLITYNNVLSPQIYSYYYNEAEIFLEVNSRKIIYDNEECVISVLRDVTDKIKLEELKLKMLEEKLLLEKTLEYDKIKTDFLSNISHELRTPLNIILSSVQVLGMYTDDEGKINIAKIKNYLKLMKQNCYRLLRLVNNFLDITKIDAGFYKLNRKNSDIINIVEEISSSVVEYLKGKNIELIFDTEVEEKIISCDEEKIERIILNLLSNAIKFTEADGCIKVNIYDRISEIIISIKDTGCGIPEDKLQTIFDRFTQVESSLARKKEGSGIGLNLVKSLVEMHGGTIEVKSKLTKGTEFLVHLPVLIDGGFHQVNVVNTKDYEFKKEKNIEKMNIEFSDIYSL</sequence>
<dbReference type="EMBL" id="JAESWA010000004">
    <property type="protein sequence ID" value="MBL4930338.1"/>
    <property type="molecule type" value="Genomic_DNA"/>
</dbReference>
<comment type="caution">
    <text evidence="10">The sequence shown here is derived from an EMBL/GenBank/DDBJ whole genome shotgun (WGS) entry which is preliminary data.</text>
</comment>
<evidence type="ECO:0000259" key="9">
    <source>
        <dbReference type="PROSITE" id="PS50109"/>
    </source>
</evidence>
<dbReference type="InterPro" id="IPR003661">
    <property type="entry name" value="HisK_dim/P_dom"/>
</dbReference>
<dbReference type="PROSITE" id="PS50109">
    <property type="entry name" value="HIS_KIN"/>
    <property type="match status" value="1"/>
</dbReference>
<proteinExistence type="predicted"/>
<dbReference type="InterPro" id="IPR003594">
    <property type="entry name" value="HATPase_dom"/>
</dbReference>
<dbReference type="Gene3D" id="1.10.287.130">
    <property type="match status" value="1"/>
</dbReference>
<dbReference type="SMART" id="SM00091">
    <property type="entry name" value="PAS"/>
    <property type="match status" value="3"/>
</dbReference>
<keyword evidence="7" id="KW-0067">ATP-binding</keyword>
<dbReference type="AlphaFoldDB" id="A0A937FBN2"/>
<accession>A0A937FBN2</accession>
<evidence type="ECO:0000256" key="5">
    <source>
        <dbReference type="ARBA" id="ARBA00022741"/>
    </source>
</evidence>